<comment type="caution">
    <text evidence="1">The sequence shown here is derived from an EMBL/GenBank/DDBJ whole genome shotgun (WGS) entry which is preliminary data.</text>
</comment>
<name>A0AAW8CQV7_9PAST</name>
<reference evidence="1" key="1">
    <citation type="journal article" date="2023" name="Front. Microbiol.">
        <title>Phylogeography and host specificity of Pasteurellaceae pathogenic to sea-farmed fish in the north-east Atlantic.</title>
        <authorList>
            <person name="Gulla S."/>
            <person name="Colquhoun D.J."/>
            <person name="Olsen A.B."/>
            <person name="Spilsberg B."/>
            <person name="Lagesen K."/>
            <person name="Aakesson C.P."/>
            <person name="Strom S."/>
            <person name="Manji F."/>
            <person name="Birkbeck T.H."/>
            <person name="Nilsen H.K."/>
        </authorList>
    </citation>
    <scope>NUCLEOTIDE SEQUENCE</scope>
    <source>
        <strain evidence="1">VIB1234</strain>
    </source>
</reference>
<gene>
    <name evidence="1" type="ORF">QJU78_07175</name>
</gene>
<dbReference type="InterPro" id="IPR038765">
    <property type="entry name" value="Papain-like_cys_pep_sf"/>
</dbReference>
<accession>A0AAW8CQV7</accession>
<dbReference type="SUPFAM" id="SSF54001">
    <property type="entry name" value="Cysteine proteinases"/>
    <property type="match status" value="1"/>
</dbReference>
<dbReference type="Gene3D" id="3.90.1720.10">
    <property type="entry name" value="endopeptidase domain like (from Nostoc punctiforme)"/>
    <property type="match status" value="1"/>
</dbReference>
<evidence type="ECO:0000313" key="2">
    <source>
        <dbReference type="Proteomes" id="UP001230466"/>
    </source>
</evidence>
<sequence>MNKIYLGFYKGKGNFVDRIIRFFTKGKYSHCELIIERKNIYGGRYHFNEKISYDCYSSSPRDGGVRLKNININSENWDLVQLENVTEQQIISYFQQTKGKKYDLWGAIGVCLGIKDERDKYFCSEWCFNVIFGSDQGWRFSPNQLSALV</sequence>
<dbReference type="Proteomes" id="UP001230466">
    <property type="component" value="Unassembled WGS sequence"/>
</dbReference>
<dbReference type="EMBL" id="JASAYJ010000013">
    <property type="protein sequence ID" value="MDP8187548.1"/>
    <property type="molecule type" value="Genomic_DNA"/>
</dbReference>
<evidence type="ECO:0000313" key="1">
    <source>
        <dbReference type="EMBL" id="MDP8187548.1"/>
    </source>
</evidence>
<protein>
    <submittedName>
        <fullName evidence="1">Enoyl-CoA hydratase</fullName>
    </submittedName>
</protein>
<organism evidence="1 2">
    <name type="scientific">Pasteurella atlantica</name>
    <dbReference type="NCBI Taxonomy" id="2827233"/>
    <lineage>
        <taxon>Bacteria</taxon>
        <taxon>Pseudomonadati</taxon>
        <taxon>Pseudomonadota</taxon>
        <taxon>Gammaproteobacteria</taxon>
        <taxon>Pasteurellales</taxon>
        <taxon>Pasteurellaceae</taxon>
        <taxon>Pasteurella</taxon>
    </lineage>
</organism>
<proteinExistence type="predicted"/>
<dbReference type="AlphaFoldDB" id="A0AAW8CQV7"/>
<dbReference type="RefSeq" id="WP_211597596.1">
    <property type="nucleotide sequence ID" value="NZ_JAGRQI010000006.1"/>
</dbReference>